<keyword evidence="5" id="KW-1185">Reference proteome</keyword>
<comment type="caution">
    <text evidence="4">The sequence shown here is derived from an EMBL/GenBank/DDBJ whole genome shotgun (WGS) entry which is preliminary data.</text>
</comment>
<proteinExistence type="predicted"/>
<reference evidence="5" key="1">
    <citation type="journal article" date="2019" name="Int. J. Syst. Evol. Microbiol.">
        <title>The Global Catalogue of Microorganisms (GCM) 10K type strain sequencing project: providing services to taxonomists for standard genome sequencing and annotation.</title>
        <authorList>
            <consortium name="The Broad Institute Genomics Platform"/>
            <consortium name="The Broad Institute Genome Sequencing Center for Infectious Disease"/>
            <person name="Wu L."/>
            <person name="Ma J."/>
        </authorList>
    </citation>
    <scope>NUCLEOTIDE SEQUENCE [LARGE SCALE GENOMIC DNA]</scope>
    <source>
        <strain evidence="5">JCM 17304</strain>
    </source>
</reference>
<gene>
    <name evidence="4" type="ORF">GCM10022414_18440</name>
</gene>
<dbReference type="InterPro" id="IPR013762">
    <property type="entry name" value="Integrase-like_cat_sf"/>
</dbReference>
<protein>
    <recommendedName>
        <fullName evidence="3">Tyr recombinase domain-containing protein</fullName>
    </recommendedName>
</protein>
<dbReference type="PROSITE" id="PS51898">
    <property type="entry name" value="TYR_RECOMBINASE"/>
    <property type="match status" value="1"/>
</dbReference>
<dbReference type="InterPro" id="IPR011010">
    <property type="entry name" value="DNA_brk_join_enz"/>
</dbReference>
<evidence type="ECO:0000313" key="5">
    <source>
        <dbReference type="Proteomes" id="UP001500392"/>
    </source>
</evidence>
<evidence type="ECO:0000256" key="2">
    <source>
        <dbReference type="SAM" id="MobiDB-lite"/>
    </source>
</evidence>
<dbReference type="Proteomes" id="UP001500392">
    <property type="component" value="Unassembled WGS sequence"/>
</dbReference>
<feature type="domain" description="Tyr recombinase" evidence="3">
    <location>
        <begin position="1250"/>
        <end position="1466"/>
    </location>
</feature>
<evidence type="ECO:0000313" key="4">
    <source>
        <dbReference type="EMBL" id="GAA4094654.1"/>
    </source>
</evidence>
<dbReference type="RefSeq" id="WP_344934970.1">
    <property type="nucleotide sequence ID" value="NZ_BAABDM010000002.1"/>
</dbReference>
<organism evidence="4 5">
    <name type="scientific">Zhongshania borealis</name>
    <dbReference type="NCBI Taxonomy" id="889488"/>
    <lineage>
        <taxon>Bacteria</taxon>
        <taxon>Pseudomonadati</taxon>
        <taxon>Pseudomonadota</taxon>
        <taxon>Gammaproteobacteria</taxon>
        <taxon>Cellvibrionales</taxon>
        <taxon>Spongiibacteraceae</taxon>
        <taxon>Zhongshania</taxon>
    </lineage>
</organism>
<evidence type="ECO:0000259" key="3">
    <source>
        <dbReference type="PROSITE" id="PS51898"/>
    </source>
</evidence>
<dbReference type="EMBL" id="BAABDM010000002">
    <property type="protein sequence ID" value="GAA4094654.1"/>
    <property type="molecule type" value="Genomic_DNA"/>
</dbReference>
<dbReference type="SUPFAM" id="SSF56349">
    <property type="entry name" value="DNA breaking-rejoining enzymes"/>
    <property type="match status" value="1"/>
</dbReference>
<evidence type="ECO:0000256" key="1">
    <source>
        <dbReference type="ARBA" id="ARBA00023172"/>
    </source>
</evidence>
<dbReference type="Pfam" id="PF00589">
    <property type="entry name" value="Phage_integrase"/>
    <property type="match status" value="1"/>
</dbReference>
<feature type="region of interest" description="Disordered" evidence="2">
    <location>
        <begin position="215"/>
        <end position="256"/>
    </location>
</feature>
<name>A0ABP7WQW8_9GAMM</name>
<sequence>MTGGLSESHLKTLQSLQVALSFEYSILIDGRYLIANLCKLAAIYGTMDDEAILGVSMPVGWLAVSGDLVELGLVVDLIPQEKSLHLEGDKLHQLFIKYEKRQLSETPASYLFGYLVWRLFIEALDADGRAKSTLKRHATDLWLALERFNNMKDDARSAVIRALSKEVGNKGPGYVDSIITALNSYVVKKSPYYEKELEFANSIKRTIFFKSPSAKGGVGPLKKRGHGGQLPSPEIVKKKSKNKSRHKEGRSSSRRLTNRSLRVTVNSYGMWNVIEKDRFIKALGNAVDEAGCFSELDLHCWALIAASFYYGKPISHWFDRPFGVVDSMDLQGNYMCAVYLPPDRQEITDNENWKEPIKHFKLEPDEKLRSIISRVNVGDGSSIGEVLNLSIEMVRSRARTLLSSCRDEGRYDINLGAIARQRELHINIITESALLTYLLISDKDVVPPVGIYYQSISVGYLKEVWGLSTKYLLDASCAGDPLVYREEFRDLDQRGGSVCQGYTGYHLDELTLNKLVGSLTKKTISVLQSSATYIEKHNAYADYIVVILHFGLGARPVLDPFPLRRWFNCRDKIALLQDKYNGGDPSYRASSLADILCEQLGYYDRHLEAFAAKLFNSGRGLRNLAKCIFGLANSDTPPQNIPYLFRLDSDGLNVIKYGKGDFSRIIGAVVDMPDNYPRKFFYMECFRAGVPDTVIRSLVGHATSKANLLGSDSIHSLSSEISKVGHVIDCALKRVGFEAIKGLRSYAMPDFQKVCPSEITDFIPKRELLGYEIRNRESYKIKLKAKEYLNVVERIIEVRYGLSVEALDSYKNYDKKTFRLVKFILKTEIKSSVGSRNKRIASRAYKIFQQKIKSASKVNPVLRKYADKVNNYNERIPLSEKKFIGYCEASSLRCGLINYFNTEDLHKSTEMHRAELVLAAALFSYIADAEVLQAISTVDLSDSYYLDGALFVDLASLDPNRPRFRWGCDKLSSLIIARNIKTDVSDGSATYHEGDLRVLMDHLGVSYGKSSGIYKKLSELASSLALFDLGGAWYRGQVNSAAVQSLSKKSFFSYMQNAIPHNLESIRETSDVAEFIVESDKDRNRMFDGLKVIEGCFSTIEYTGPTNNRREKAVARDNLGYALSAAFDARNGWDSATELLCLWLQNITKFGTVDQTNPAISTLKTYFSLISKSIVQAADGADFRNISSAECSRIYHAAYGKRRVKRMNDFWSQVEQFHIFINKNFGAEPVVFESYKNYNSELSCRANYVSIPSYRYAISYILKIDQSSVDKKFCIAGLLFFGRRFGMRISEILKLRFKDILFDPLRRVLFVRLRDGVKSKSSRRHIPLAGDLMEDEVEIIMALLDRCELRVRPNEPNPILLADLDRNLVNDCTDDCQELIKKTTDDESSSHHDLRHSWATDVVNMAVSDVLQAGVAQENSKFKSGFSGSSYRSLINISNLIGHSDCSTIVGTYYNTRELFLKRWYCFDDYPLLSLKGVGNLSGLKYHALAKRMRRANSGSKNALSIVGPEDWSFIPPVTVIPLNIVLEEAIDQAPIKPDMLTMVEWVIETDFSGMKAVANRLSANECSEYEKVISRCNFIQNCVGHEFFTLIDSRPDRPTQNSKSRLWLRKAMDSLVRDNDVTSEMNQCLIRRGAEIWFAGFHANKPKVILFNDINECREFSEAWKLLRPASIFLKVCYSEHYTDRAEDFRGYEFQRISESSEIAQKKGVMKKLVWVTFEGYDRRPFNALCMNSYFAMIHTLFR</sequence>
<dbReference type="CDD" id="cd00397">
    <property type="entry name" value="DNA_BRE_C"/>
    <property type="match status" value="1"/>
</dbReference>
<feature type="compositionally biased region" description="Basic residues" evidence="2">
    <location>
        <begin position="238"/>
        <end position="256"/>
    </location>
</feature>
<accession>A0ABP7WQW8</accession>
<dbReference type="InterPro" id="IPR002104">
    <property type="entry name" value="Integrase_catalytic"/>
</dbReference>
<keyword evidence="1" id="KW-0233">DNA recombination</keyword>
<dbReference type="Gene3D" id="1.10.443.10">
    <property type="entry name" value="Intergrase catalytic core"/>
    <property type="match status" value="1"/>
</dbReference>